<dbReference type="STRING" id="1664694.A0A0N1HHI0"/>
<dbReference type="Pfam" id="PF01565">
    <property type="entry name" value="FAD_binding_4"/>
    <property type="match status" value="1"/>
</dbReference>
<proteinExistence type="predicted"/>
<evidence type="ECO:0000313" key="5">
    <source>
        <dbReference type="Proteomes" id="UP000038010"/>
    </source>
</evidence>
<dbReference type="GO" id="GO:0071949">
    <property type="term" value="F:FAD binding"/>
    <property type="evidence" value="ECO:0007669"/>
    <property type="project" value="InterPro"/>
</dbReference>
<dbReference type="InterPro" id="IPR036318">
    <property type="entry name" value="FAD-bd_PCMH-like_sf"/>
</dbReference>
<dbReference type="InterPro" id="IPR016167">
    <property type="entry name" value="FAD-bd_PCMH_sub1"/>
</dbReference>
<dbReference type="InterPro" id="IPR006094">
    <property type="entry name" value="Oxid_FAD_bind_N"/>
</dbReference>
<dbReference type="Proteomes" id="UP000038010">
    <property type="component" value="Unassembled WGS sequence"/>
</dbReference>
<dbReference type="PROSITE" id="PS51387">
    <property type="entry name" value="FAD_PCMH"/>
    <property type="match status" value="1"/>
</dbReference>
<dbReference type="AlphaFoldDB" id="A0A0N1HHI0"/>
<dbReference type="InterPro" id="IPR053018">
    <property type="entry name" value="Elsinochrome_Biosynth-Asso"/>
</dbReference>
<dbReference type="Gene3D" id="3.30.43.10">
    <property type="entry name" value="Uridine Diphospho-n-acetylenolpyruvylglucosamine Reductase, domain 2"/>
    <property type="match status" value="1"/>
</dbReference>
<feature type="compositionally biased region" description="Basic and acidic residues" evidence="1">
    <location>
        <begin position="420"/>
        <end position="439"/>
    </location>
</feature>
<feature type="transmembrane region" description="Helical" evidence="2">
    <location>
        <begin position="297"/>
        <end position="317"/>
    </location>
</feature>
<reference evidence="4 5" key="1">
    <citation type="submission" date="2015-06" db="EMBL/GenBank/DDBJ databases">
        <title>Draft genome of the ant-associated black yeast Phialophora attae CBS 131958.</title>
        <authorList>
            <person name="Moreno L.F."/>
            <person name="Stielow B.J."/>
            <person name="de Hoog S."/>
            <person name="Vicente V.A."/>
            <person name="Weiss V.A."/>
            <person name="de Vries M."/>
            <person name="Cruz L.M."/>
            <person name="Souza E.M."/>
        </authorList>
    </citation>
    <scope>NUCLEOTIDE SEQUENCE [LARGE SCALE GENOMIC DNA]</scope>
    <source>
        <strain evidence="4 5">CBS 131958</strain>
    </source>
</reference>
<dbReference type="PANTHER" id="PTHR37577">
    <property type="entry name" value="INTEGRAL MEMBRANE PROTEIN"/>
    <property type="match status" value="1"/>
</dbReference>
<feature type="transmembrane region" description="Helical" evidence="2">
    <location>
        <begin position="540"/>
        <end position="560"/>
    </location>
</feature>
<feature type="region of interest" description="Disordered" evidence="1">
    <location>
        <begin position="629"/>
        <end position="697"/>
    </location>
</feature>
<gene>
    <name evidence="4" type="ORF">AB675_240</name>
</gene>
<feature type="transmembrane region" description="Helical" evidence="2">
    <location>
        <begin position="240"/>
        <end position="259"/>
    </location>
</feature>
<evidence type="ECO:0000259" key="3">
    <source>
        <dbReference type="PROSITE" id="PS51387"/>
    </source>
</evidence>
<dbReference type="PANTHER" id="PTHR37577:SF1">
    <property type="entry name" value="INTEGRAL MEMBRANE PROTEIN"/>
    <property type="match status" value="1"/>
</dbReference>
<keyword evidence="2" id="KW-0472">Membrane</keyword>
<dbReference type="Gene3D" id="3.30.465.10">
    <property type="match status" value="1"/>
</dbReference>
<keyword evidence="5" id="KW-1185">Reference proteome</keyword>
<dbReference type="VEuPathDB" id="FungiDB:AB675_240"/>
<organism evidence="4 5">
    <name type="scientific">Cyphellophora attinorum</name>
    <dbReference type="NCBI Taxonomy" id="1664694"/>
    <lineage>
        <taxon>Eukaryota</taxon>
        <taxon>Fungi</taxon>
        <taxon>Dikarya</taxon>
        <taxon>Ascomycota</taxon>
        <taxon>Pezizomycotina</taxon>
        <taxon>Eurotiomycetes</taxon>
        <taxon>Chaetothyriomycetidae</taxon>
        <taxon>Chaetothyriales</taxon>
        <taxon>Cyphellophoraceae</taxon>
        <taxon>Cyphellophora</taxon>
    </lineage>
</organism>
<feature type="transmembrane region" description="Helical" evidence="2">
    <location>
        <begin position="129"/>
        <end position="150"/>
    </location>
</feature>
<dbReference type="OrthoDB" id="5332616at2759"/>
<dbReference type="InterPro" id="IPR016166">
    <property type="entry name" value="FAD-bd_PCMH"/>
</dbReference>
<sequence>MVWCAIAANCTLLYVSDDADNEEIHGNSIRRNDLWKCNDEYPNTCAEEIDADISGIGVILAFTISAIIVFVVVFGGYVVRQLGSESFNRIDYGVLSLLHRRRIRKDTPKPKDWSELYFKSVLMLSDQQLVTGIAILIAAFAQICTISTYHFQICTFLAWVAGNTHLVALTSLRPFLRARPSMMRWRLVGMFVMFGMLFASLVLNASVRWPSSYNEYQLYYDSPARCAWVPEAYHTWEDSIIFSICLLSFNYLTRMLRLFDTSAALTKTYLLDMPLKISIRTLDKLWRKAHAPEIQHYIWRLLYSLFWGICLVCYATMELYYSYLAEVFWLFATLFWGLCKLFIVRRDSPLTGYENTWTFGQVVGMVLLILPIMAATEIYADVQIHQREAARHGGHIEYAAHGNDVIPDKQKSRPVFQDQSTEKVHHQETSDSSSHERVFLPKRAATDITDYSITSQGPRSMPFRYANTLPPSPTSLSMKTASIAFTNSIPTDSASTTVPIDSQEDPLPFVNAIPSTPATLTDPIPIPQAPHSTTPYTSPFFILLLILLAALPLVPFIIFIELVFALSNQFTALALVSAVMIWGIALAGAVSGWILLGIIGGSGLWGVNRERRGPAGLVVRLGGWLKAKVGGGPSRSGKRSKKQRQRANNGATDEVEMMMQGTDGQGKSQDVETARSEEHEQHRRAGLGKSWWQQEAGKRKKQWREDADAATARGRVANTIPSLSSIYSGVPERLAKEAVDARDRLRSQKTVPDFVPRKTWSLPPGVDQQAFDTALAELKQALGSEHVELNEGPLLDGWYMQHPNTHDAYHVVDQEEMTCSAIVYPSTTEEVQQIVRWANKHTIPVYPISMGRNLGYGGSAPRVPGSVVIDLGRRMDKILNIDAENASCMVEPGVSYFRLYEEIQARKLPLWIDCPDLGGGSVLGNAIDRGVGYTRKLATVSYRLQIALRSSTITLRMETISQTIAGWRSSFLMGR</sequence>
<name>A0A0N1HHI0_9EURO</name>
<feature type="compositionally biased region" description="Basic and acidic residues" evidence="1">
    <location>
        <begin position="669"/>
        <end position="683"/>
    </location>
</feature>
<feature type="transmembrane region" description="Helical" evidence="2">
    <location>
        <begin position="323"/>
        <end position="344"/>
    </location>
</feature>
<feature type="domain" description="FAD-binding PCMH-type" evidence="3">
    <location>
        <begin position="815"/>
        <end position="975"/>
    </location>
</feature>
<feature type="transmembrane region" description="Helical" evidence="2">
    <location>
        <begin position="56"/>
        <end position="79"/>
    </location>
</feature>
<dbReference type="GeneID" id="28734250"/>
<keyword evidence="2" id="KW-0812">Transmembrane</keyword>
<evidence type="ECO:0000256" key="1">
    <source>
        <dbReference type="SAM" id="MobiDB-lite"/>
    </source>
</evidence>
<feature type="transmembrane region" description="Helical" evidence="2">
    <location>
        <begin position="356"/>
        <end position="374"/>
    </location>
</feature>
<feature type="compositionally biased region" description="Basic residues" evidence="1">
    <location>
        <begin position="636"/>
        <end position="645"/>
    </location>
</feature>
<evidence type="ECO:0000313" key="4">
    <source>
        <dbReference type="EMBL" id="KPI45462.1"/>
    </source>
</evidence>
<feature type="region of interest" description="Disordered" evidence="1">
    <location>
        <begin position="406"/>
        <end position="439"/>
    </location>
</feature>
<feature type="transmembrane region" description="Helical" evidence="2">
    <location>
        <begin position="187"/>
        <end position="207"/>
    </location>
</feature>
<keyword evidence="2" id="KW-1133">Transmembrane helix</keyword>
<dbReference type="InterPro" id="IPR016169">
    <property type="entry name" value="FAD-bd_PCMH_sub2"/>
</dbReference>
<dbReference type="SUPFAM" id="SSF56176">
    <property type="entry name" value="FAD-binding/transporter-associated domain-like"/>
    <property type="match status" value="1"/>
</dbReference>
<dbReference type="RefSeq" id="XP_018005425.1">
    <property type="nucleotide sequence ID" value="XM_018142381.1"/>
</dbReference>
<feature type="transmembrane region" description="Helical" evidence="2">
    <location>
        <begin position="572"/>
        <end position="605"/>
    </location>
</feature>
<protein>
    <submittedName>
        <fullName evidence="4">Vanillyl-alcohol oxidase</fullName>
    </submittedName>
</protein>
<evidence type="ECO:0000256" key="2">
    <source>
        <dbReference type="SAM" id="Phobius"/>
    </source>
</evidence>
<comment type="caution">
    <text evidence="4">The sequence shown here is derived from an EMBL/GenBank/DDBJ whole genome shotgun (WGS) entry which is preliminary data.</text>
</comment>
<accession>A0A0N1HHI0</accession>
<dbReference type="EMBL" id="LFJN01000001">
    <property type="protein sequence ID" value="KPI45462.1"/>
    <property type="molecule type" value="Genomic_DNA"/>
</dbReference>